<dbReference type="InterPro" id="IPR036116">
    <property type="entry name" value="FN3_sf"/>
</dbReference>
<evidence type="ECO:0000313" key="3">
    <source>
        <dbReference type="Proteomes" id="UP001138540"/>
    </source>
</evidence>
<dbReference type="InterPro" id="IPR013783">
    <property type="entry name" value="Ig-like_fold"/>
</dbReference>
<dbReference type="Proteomes" id="UP001138540">
    <property type="component" value="Unassembled WGS sequence"/>
</dbReference>
<reference evidence="2 3" key="1">
    <citation type="submission" date="2020-08" db="EMBL/GenBank/DDBJ databases">
        <title>Exploring microbial biodiversity for novel pathways involved in the catabolism of aromatic compounds derived from lignin.</title>
        <authorList>
            <person name="Elkins J."/>
        </authorList>
    </citation>
    <scope>NUCLEOTIDE SEQUENCE [LARGE SCALE GENOMIC DNA]</scope>
    <source>
        <strain evidence="2 3">B1D3A</strain>
    </source>
</reference>
<organism evidence="2 3">
    <name type="scientific">Sphingobium lignivorans</name>
    <dbReference type="NCBI Taxonomy" id="2735886"/>
    <lineage>
        <taxon>Bacteria</taxon>
        <taxon>Pseudomonadati</taxon>
        <taxon>Pseudomonadota</taxon>
        <taxon>Alphaproteobacteria</taxon>
        <taxon>Sphingomonadales</taxon>
        <taxon>Sphingomonadaceae</taxon>
        <taxon>Sphingobium</taxon>
    </lineage>
</organism>
<dbReference type="SUPFAM" id="SSF49265">
    <property type="entry name" value="Fibronectin type III"/>
    <property type="match status" value="1"/>
</dbReference>
<dbReference type="Gene3D" id="2.60.40.10">
    <property type="entry name" value="Immunoglobulins"/>
    <property type="match status" value="1"/>
</dbReference>
<dbReference type="PROSITE" id="PS50853">
    <property type="entry name" value="FN3"/>
    <property type="match status" value="1"/>
</dbReference>
<protein>
    <recommendedName>
        <fullName evidence="1">Fibronectin type-III domain-containing protein</fullName>
    </recommendedName>
</protein>
<dbReference type="InterPro" id="IPR003961">
    <property type="entry name" value="FN3_dom"/>
</dbReference>
<feature type="domain" description="Fibronectin type-III" evidence="1">
    <location>
        <begin position="30"/>
        <end position="126"/>
    </location>
</feature>
<dbReference type="EMBL" id="JACHKA010000001">
    <property type="protein sequence ID" value="MBB5987446.1"/>
    <property type="molecule type" value="Genomic_DNA"/>
</dbReference>
<gene>
    <name evidence="2" type="ORF">HNP60_003420</name>
</gene>
<proteinExistence type="predicted"/>
<dbReference type="CDD" id="cd00063">
    <property type="entry name" value="FN3"/>
    <property type="match status" value="1"/>
</dbReference>
<accession>A0ABR6NJK8</accession>
<keyword evidence="3" id="KW-1185">Reference proteome</keyword>
<evidence type="ECO:0000259" key="1">
    <source>
        <dbReference type="PROSITE" id="PS50853"/>
    </source>
</evidence>
<sequence length="1051" mass="112908">MGGFGFGYGHGAAGRMRRRRFLFGGNAPASPGRIGDLLASPGNGQVTLTHSAPSANGSPITDYAYRYRIVGAPDWTDHADAVSSVPLAVVTGLVNDADPYEFQARARNDLGDGDWSNVAVATPSATALSKPVVALDFDAFAATIENAETGVSYEAFSVAPSGARTLLGVPAAGNGYTVACAGIGALELVVVATLGGVTRESDAYIFDPDNLIARFDFTALSDRALNGYEGWSASQMTIADGMVKKLANTGTTRAWRDLGGQLVGVKARMRRNASLGTQDSADRNWLELISNAAGTRCLRLQLWHSAFDVFTVGYAGGSLAKSYTGQANGRFNDRDVFEWKPATTADGKRFFQLFHQGVAQITSAIDGYTDRGFEVTDFLAGAAPADTLFFVRATTGNPGVAYPHRLLDQIEFRDYSSAVFSVGSTSYGWPTIHEEALFNARLEYLGAIAEVEVCFRTADGRRISAWETFATGGDGTASIAHHFPEAAYNTPDVYLVGRDKADPDKFFIHAIGTLRAFPLMPTLSDIQWGVNPTAMASWDTGPGALQDPGLVYGLQLIDSANTSISGQVPMLANGRPSGMLPDGAGGFMLKYYESGARREAQDGLGQYTLDPIHDPARWIVDIPSHGGAIANPQIISGGRLRFDVISYGVPSLTVRFRPVSGTSEPEPDGVGFSGYLTTPAAGFPPVDPSKLLRPSMVLGWGRADSNCRVSRFMQWHNSIGLPTPSIVYPFTRETAAALPIQQMLRAVIELDHVMWLSMRHQRSLEYWYRYAIETARIVKATTGYARDLLIEIGNERTNSVPDYIPGNAELFLIAAEGGFITGVERGNMLNEYRVDYIRPRTGQADVQAGKTVPFGQRLVGGMSGYNNMMVECIKEGGATTGDLLPPAGSARGDYGAWRVLATTAELESARDHCAAWLIGELRDIMNTGIVPARPDLSDPSVALEGRARSIHTVLPAQNPSTLGTYLCAGGAGTEHGRRIDYLGTTFYLNIDGFKNYYGAANMAAAVTADPGRRGRRLFQRHGRGFDQQDCSATHAGSDRRADDAGCWCSAQ</sequence>
<name>A0ABR6NJK8_9SPHN</name>
<comment type="caution">
    <text evidence="2">The sequence shown here is derived from an EMBL/GenBank/DDBJ whole genome shotgun (WGS) entry which is preliminary data.</text>
</comment>
<evidence type="ECO:0000313" key="2">
    <source>
        <dbReference type="EMBL" id="MBB5987446.1"/>
    </source>
</evidence>
<dbReference type="RefSeq" id="WP_184155986.1">
    <property type="nucleotide sequence ID" value="NZ_JACHKA010000001.1"/>
</dbReference>